<evidence type="ECO:0000256" key="10">
    <source>
        <dbReference type="ARBA" id="ARBA00023136"/>
    </source>
</evidence>
<dbReference type="AlphaFoldDB" id="A0A4R3YU05"/>
<dbReference type="PANTHER" id="PTHR30175">
    <property type="entry name" value="PHOSPHOTRANSFERASE SYSTEM TRANSPORT PROTEIN"/>
    <property type="match status" value="1"/>
</dbReference>
<dbReference type="GO" id="GO:0008982">
    <property type="term" value="F:protein-N(PI)-phosphohistidine-sugar phosphotransferase activity"/>
    <property type="evidence" value="ECO:0007669"/>
    <property type="project" value="InterPro"/>
</dbReference>
<evidence type="ECO:0000313" key="17">
    <source>
        <dbReference type="Proteomes" id="UP000295719"/>
    </source>
</evidence>
<dbReference type="PANTHER" id="PTHR30175:SF1">
    <property type="entry name" value="PTS SYSTEM ARBUTIN-, CELLOBIOSE-, AND SALICIN-SPECIFIC EIIBC COMPONENT-RELATED"/>
    <property type="match status" value="1"/>
</dbReference>
<evidence type="ECO:0000256" key="13">
    <source>
        <dbReference type="SAM" id="Phobius"/>
    </source>
</evidence>
<dbReference type="RefSeq" id="WP_131865895.1">
    <property type="nucleotide sequence ID" value="NZ_SMCR01000006.1"/>
</dbReference>
<reference evidence="16 17" key="1">
    <citation type="submission" date="2019-03" db="EMBL/GenBank/DDBJ databases">
        <title>Genomic Encyclopedia of Type Strains, Phase IV (KMG-IV): sequencing the most valuable type-strain genomes for metagenomic binning, comparative biology and taxonomic classification.</title>
        <authorList>
            <person name="Goeker M."/>
        </authorList>
    </citation>
    <scope>NUCLEOTIDE SEQUENCE [LARGE SCALE GENOMIC DNA]</scope>
    <source>
        <strain evidence="16 17">DSM 19580</strain>
    </source>
</reference>
<dbReference type="InterPro" id="IPR050558">
    <property type="entry name" value="PTS_Sugar-Specific_Components"/>
</dbReference>
<evidence type="ECO:0000259" key="15">
    <source>
        <dbReference type="PROSITE" id="PS51103"/>
    </source>
</evidence>
<keyword evidence="17" id="KW-1185">Reference proteome</keyword>
<evidence type="ECO:0000256" key="8">
    <source>
        <dbReference type="ARBA" id="ARBA00022777"/>
    </source>
</evidence>
<feature type="transmembrane region" description="Helical" evidence="13">
    <location>
        <begin position="219"/>
        <end position="236"/>
    </location>
</feature>
<feature type="transmembrane region" description="Helical" evidence="13">
    <location>
        <begin position="149"/>
        <end position="169"/>
    </location>
</feature>
<feature type="domain" description="PTS EIIC type-1" evidence="15">
    <location>
        <begin position="110"/>
        <end position="468"/>
    </location>
</feature>
<evidence type="ECO:0000256" key="7">
    <source>
        <dbReference type="ARBA" id="ARBA00022692"/>
    </source>
</evidence>
<evidence type="ECO:0000259" key="14">
    <source>
        <dbReference type="PROSITE" id="PS51098"/>
    </source>
</evidence>
<feature type="transmembrane region" description="Helical" evidence="13">
    <location>
        <begin position="391"/>
        <end position="415"/>
    </location>
</feature>
<evidence type="ECO:0000256" key="9">
    <source>
        <dbReference type="ARBA" id="ARBA00022989"/>
    </source>
</evidence>
<keyword evidence="5" id="KW-0808">Transferase</keyword>
<evidence type="ECO:0000313" key="16">
    <source>
        <dbReference type="EMBL" id="TCV95208.1"/>
    </source>
</evidence>
<feature type="region of interest" description="Disordered" evidence="12">
    <location>
        <begin position="466"/>
        <end position="493"/>
    </location>
</feature>
<keyword evidence="6" id="KW-0598">Phosphotransferase system</keyword>
<dbReference type="PROSITE" id="PS51103">
    <property type="entry name" value="PTS_EIIC_TYPE_1"/>
    <property type="match status" value="1"/>
</dbReference>
<keyword evidence="2" id="KW-0813">Transport</keyword>
<dbReference type="Proteomes" id="UP000295719">
    <property type="component" value="Unassembled WGS sequence"/>
</dbReference>
<keyword evidence="4" id="KW-0762">Sugar transport</keyword>
<comment type="subcellular location">
    <subcellularLocation>
        <location evidence="1">Cell membrane</location>
        <topology evidence="1">Multi-pass membrane protein</topology>
    </subcellularLocation>
</comment>
<dbReference type="InterPro" id="IPR001996">
    <property type="entry name" value="PTS_IIB_1"/>
</dbReference>
<sequence length="493" mass="51499">MAKDYAPISRAIVENLGGISNIAAVTHCMTRLRFVVKDPSLINVAALKTVDGVMGVVHNDDKCQVIIGNNVSYAYKEVLKQGDFGDQSLEAKGKKKVRLTSRVIGAGILDALIGTMSPLIPAIIGGSMVKLLAMMLDMLGVFETGSSSLIILNTIGDGAFFFLPVMVAASASIKFKTNMSLAIAIAGVLIHPNFIDLMAKAAQGTEVTFSMIPVSPVKYTYTVIPALCMTWVLSYIERGVDRITPAVTKNFLKPMLIVLIAAPVAIIIIGPAGIWIGTGISKVVYTVHNSLGWLAVAIMGGLWPLLVMTGMHRVFTPTIIQTIAETGKEAMVMPSEIGANLSLGGSSLAVAFKTKNSELRQTALAAAASAIVAGISEPALYGVAVRLKRPLIACLISGFICGAVAGIGGLASHSMASPGLFTSVQFFDALNPMSIVWVAGVMVLSVVLSFVLTLMIGFEDIPEKKVDSPAPVATDGESVTSASAMAGATAKGN</sequence>
<comment type="caution">
    <text evidence="16">The sequence shown here is derived from an EMBL/GenBank/DDBJ whole genome shotgun (WGS) entry which is preliminary data.</text>
</comment>
<accession>A0A4R3YU05</accession>
<dbReference type="EMBL" id="SMCR01000006">
    <property type="protein sequence ID" value="TCV95208.1"/>
    <property type="molecule type" value="Genomic_DNA"/>
</dbReference>
<keyword evidence="10 13" id="KW-0472">Membrane</keyword>
<keyword evidence="9 13" id="KW-1133">Transmembrane helix</keyword>
<dbReference type="NCBIfam" id="NF007311">
    <property type="entry name" value="PRK09796.1"/>
    <property type="match status" value="1"/>
</dbReference>
<feature type="transmembrane region" description="Helical" evidence="13">
    <location>
        <begin position="435"/>
        <end position="458"/>
    </location>
</feature>
<dbReference type="SUPFAM" id="SSF55604">
    <property type="entry name" value="Glucose permease domain IIB"/>
    <property type="match status" value="1"/>
</dbReference>
<feature type="transmembrane region" description="Helical" evidence="13">
    <location>
        <begin position="256"/>
        <end position="278"/>
    </location>
</feature>
<evidence type="ECO:0000256" key="1">
    <source>
        <dbReference type="ARBA" id="ARBA00004651"/>
    </source>
</evidence>
<dbReference type="CDD" id="cd00212">
    <property type="entry name" value="PTS_IIB_glc"/>
    <property type="match status" value="1"/>
</dbReference>
<keyword evidence="7 13" id="KW-0812">Transmembrane</keyword>
<dbReference type="GO" id="GO:0016301">
    <property type="term" value="F:kinase activity"/>
    <property type="evidence" value="ECO:0007669"/>
    <property type="project" value="UniProtKB-KW"/>
</dbReference>
<dbReference type="InterPro" id="IPR013013">
    <property type="entry name" value="PTS_EIIC_1"/>
</dbReference>
<name>A0A4R3YU05_9GAMM</name>
<organism evidence="16 17">
    <name type="scientific">Biostraticola tofi</name>
    <dbReference type="NCBI Taxonomy" id="466109"/>
    <lineage>
        <taxon>Bacteria</taxon>
        <taxon>Pseudomonadati</taxon>
        <taxon>Pseudomonadota</taxon>
        <taxon>Gammaproteobacteria</taxon>
        <taxon>Enterobacterales</taxon>
        <taxon>Bruguierivoracaceae</taxon>
        <taxon>Biostraticola</taxon>
    </lineage>
</organism>
<proteinExistence type="predicted"/>
<dbReference type="OrthoDB" id="92465at2"/>
<gene>
    <name evidence="16" type="ORF">EDC52_106139</name>
</gene>
<feature type="transmembrane region" description="Helical" evidence="13">
    <location>
        <begin position="290"/>
        <end position="309"/>
    </location>
</feature>
<dbReference type="PROSITE" id="PS01035">
    <property type="entry name" value="PTS_EIIB_TYPE_1_CYS"/>
    <property type="match status" value="1"/>
</dbReference>
<keyword evidence="8" id="KW-0418">Kinase</keyword>
<dbReference type="Pfam" id="PF00367">
    <property type="entry name" value="PTS_EIIB"/>
    <property type="match status" value="1"/>
</dbReference>
<dbReference type="GO" id="GO:0009401">
    <property type="term" value="P:phosphoenolpyruvate-dependent sugar phosphotransferase system"/>
    <property type="evidence" value="ECO:0007669"/>
    <property type="project" value="UniProtKB-KW"/>
</dbReference>
<evidence type="ECO:0000256" key="2">
    <source>
        <dbReference type="ARBA" id="ARBA00022448"/>
    </source>
</evidence>
<evidence type="ECO:0000256" key="3">
    <source>
        <dbReference type="ARBA" id="ARBA00022475"/>
    </source>
</evidence>
<dbReference type="InterPro" id="IPR018113">
    <property type="entry name" value="PTrfase_EIIB_Cys"/>
</dbReference>
<evidence type="ECO:0000256" key="5">
    <source>
        <dbReference type="ARBA" id="ARBA00022679"/>
    </source>
</evidence>
<evidence type="ECO:0000256" key="4">
    <source>
        <dbReference type="ARBA" id="ARBA00022597"/>
    </source>
</evidence>
<evidence type="ECO:0000256" key="11">
    <source>
        <dbReference type="PROSITE-ProRule" id="PRU00421"/>
    </source>
</evidence>
<dbReference type="GO" id="GO:0015771">
    <property type="term" value="P:trehalose transport"/>
    <property type="evidence" value="ECO:0007669"/>
    <property type="project" value="TreeGrafter"/>
</dbReference>
<keyword evidence="3" id="KW-1003">Cell membrane</keyword>
<dbReference type="InterPro" id="IPR003352">
    <property type="entry name" value="PTS_EIIC"/>
</dbReference>
<dbReference type="InterPro" id="IPR036878">
    <property type="entry name" value="Glu_permease_IIB"/>
</dbReference>
<dbReference type="PROSITE" id="PS51098">
    <property type="entry name" value="PTS_EIIB_TYPE_1"/>
    <property type="match status" value="1"/>
</dbReference>
<dbReference type="Pfam" id="PF02378">
    <property type="entry name" value="PTS_EIIC"/>
    <property type="match status" value="1"/>
</dbReference>
<dbReference type="Gene3D" id="3.30.1360.60">
    <property type="entry name" value="Glucose permease domain IIB"/>
    <property type="match status" value="1"/>
</dbReference>
<dbReference type="FunFam" id="3.30.1360.60:FF:000001">
    <property type="entry name" value="PTS system glucose-specific IIBC component PtsG"/>
    <property type="match status" value="1"/>
</dbReference>
<evidence type="ECO:0000256" key="6">
    <source>
        <dbReference type="ARBA" id="ARBA00022683"/>
    </source>
</evidence>
<feature type="transmembrane region" description="Helical" evidence="13">
    <location>
        <begin position="181"/>
        <end position="199"/>
    </location>
</feature>
<evidence type="ECO:0000256" key="12">
    <source>
        <dbReference type="SAM" id="MobiDB-lite"/>
    </source>
</evidence>
<feature type="domain" description="PTS EIIB type-1" evidence="14">
    <location>
        <begin position="6"/>
        <end position="88"/>
    </location>
</feature>
<feature type="transmembrane region" description="Helical" evidence="13">
    <location>
        <begin position="103"/>
        <end position="129"/>
    </location>
</feature>
<protein>
    <submittedName>
        <fullName evidence="16">PTS system arbutin/cellobiose/salicin-specific IIC component</fullName>
    </submittedName>
</protein>
<dbReference type="GO" id="GO:0005886">
    <property type="term" value="C:plasma membrane"/>
    <property type="evidence" value="ECO:0007669"/>
    <property type="project" value="UniProtKB-SubCell"/>
</dbReference>
<feature type="active site" description="Phosphocysteine intermediate; for EIIB activity" evidence="11">
    <location>
        <position position="28"/>
    </location>
</feature>
<dbReference type="GO" id="GO:0090589">
    <property type="term" value="F:protein-phosphocysteine-trehalose phosphotransferase system transporter activity"/>
    <property type="evidence" value="ECO:0007669"/>
    <property type="project" value="TreeGrafter"/>
</dbReference>